<evidence type="ECO:0000256" key="3">
    <source>
        <dbReference type="ARBA" id="ARBA00022755"/>
    </source>
</evidence>
<feature type="active site" description="Proton donor" evidence="6">
    <location>
        <position position="106"/>
    </location>
</feature>
<evidence type="ECO:0000313" key="9">
    <source>
        <dbReference type="Proteomes" id="UP000184035"/>
    </source>
</evidence>
<dbReference type="UniPathway" id="UPA00074">
    <property type="reaction ID" value="UER00126"/>
</dbReference>
<dbReference type="NCBIfam" id="TIGR00639">
    <property type="entry name" value="PurN"/>
    <property type="match status" value="1"/>
</dbReference>
<comment type="function">
    <text evidence="6">Catalyzes the transfer of a formyl group from 10-formyltetrahydrofolate to 5-phospho-ribosyl-glycinamide (GAR), producing 5-phospho-ribosyl-N-formylglycinamide (FGAR) and tetrahydrofolate.</text>
</comment>
<dbReference type="Proteomes" id="UP000184035">
    <property type="component" value="Unassembled WGS sequence"/>
</dbReference>
<evidence type="ECO:0000256" key="2">
    <source>
        <dbReference type="ARBA" id="ARBA00022679"/>
    </source>
</evidence>
<dbReference type="SUPFAM" id="SSF53328">
    <property type="entry name" value="Formyltransferase"/>
    <property type="match status" value="1"/>
</dbReference>
<evidence type="ECO:0000256" key="5">
    <source>
        <dbReference type="ARBA" id="ARBA00047664"/>
    </source>
</evidence>
<keyword evidence="2 6" id="KW-0808">Transferase</keyword>
<evidence type="ECO:0000256" key="4">
    <source>
        <dbReference type="ARBA" id="ARBA00038440"/>
    </source>
</evidence>
<sequence>MLRIAVLISGSGSNLQSIIDNIKENKIDGKIEYVISDRSDAYGIERAKKEKIKTYIIDKKIYRGDISDKILEIINGKVDLVVLAGFLSILKGDLLKIFENKIINIHPSLIPSFCGKGMYGICVHDAVIKSGVKISGCTVHFVSEKVDHGAIIAQSAVKVYFEDTKEILQKRVLKEEHKLLPKVISLISEGKVKVINGKTKIIE</sequence>
<feature type="domain" description="Formyl transferase N-terminal" evidence="7">
    <location>
        <begin position="3"/>
        <end position="184"/>
    </location>
</feature>
<dbReference type="STRING" id="1533.SAMN05443638_11128"/>
<organism evidence="8 9">
    <name type="scientific">Clostridium fallax</name>
    <dbReference type="NCBI Taxonomy" id="1533"/>
    <lineage>
        <taxon>Bacteria</taxon>
        <taxon>Bacillati</taxon>
        <taxon>Bacillota</taxon>
        <taxon>Clostridia</taxon>
        <taxon>Eubacteriales</taxon>
        <taxon>Clostridiaceae</taxon>
        <taxon>Clostridium</taxon>
    </lineage>
</organism>
<feature type="binding site" evidence="6">
    <location>
        <begin position="12"/>
        <end position="14"/>
    </location>
    <ligand>
        <name>N(1)-(5-phospho-beta-D-ribosyl)glycinamide</name>
        <dbReference type="ChEBI" id="CHEBI:143788"/>
    </ligand>
</feature>
<feature type="binding site" evidence="6">
    <location>
        <position position="63"/>
    </location>
    <ligand>
        <name>(6R)-10-formyltetrahydrofolate</name>
        <dbReference type="ChEBI" id="CHEBI:195366"/>
    </ligand>
</feature>
<dbReference type="GO" id="GO:0005829">
    <property type="term" value="C:cytosol"/>
    <property type="evidence" value="ECO:0007669"/>
    <property type="project" value="TreeGrafter"/>
</dbReference>
<dbReference type="RefSeq" id="WP_072895504.1">
    <property type="nucleotide sequence ID" value="NZ_FQVM01000011.1"/>
</dbReference>
<comment type="caution">
    <text evidence="6">Lacks conserved residue(s) required for the propagation of feature annotation.</text>
</comment>
<dbReference type="InterPro" id="IPR001555">
    <property type="entry name" value="GART_AS"/>
</dbReference>
<dbReference type="InterPro" id="IPR036477">
    <property type="entry name" value="Formyl_transf_N_sf"/>
</dbReference>
<comment type="similarity">
    <text evidence="4 6">Belongs to the GART family.</text>
</comment>
<dbReference type="PROSITE" id="PS00373">
    <property type="entry name" value="GART"/>
    <property type="match status" value="1"/>
</dbReference>
<dbReference type="EMBL" id="FQVM01000011">
    <property type="protein sequence ID" value="SHE77958.1"/>
    <property type="molecule type" value="Genomic_DNA"/>
</dbReference>
<dbReference type="InterPro" id="IPR004607">
    <property type="entry name" value="GART"/>
</dbReference>
<evidence type="ECO:0000256" key="6">
    <source>
        <dbReference type="HAMAP-Rule" id="MF_01930"/>
    </source>
</evidence>
<evidence type="ECO:0000313" key="8">
    <source>
        <dbReference type="EMBL" id="SHE77958.1"/>
    </source>
</evidence>
<dbReference type="InterPro" id="IPR002376">
    <property type="entry name" value="Formyl_transf_N"/>
</dbReference>
<comment type="pathway">
    <text evidence="1 6">Purine metabolism; IMP biosynthesis via de novo pathway; N(2)-formyl-N(1)-(5-phospho-D-ribosyl)glycinamide from N(1)-(5-phospho-D-ribosyl)glycinamide (10-formyl THF route): step 1/1.</text>
</comment>
<dbReference type="PANTHER" id="PTHR43369">
    <property type="entry name" value="PHOSPHORIBOSYLGLYCINAMIDE FORMYLTRANSFERASE"/>
    <property type="match status" value="1"/>
</dbReference>
<evidence type="ECO:0000259" key="7">
    <source>
        <dbReference type="Pfam" id="PF00551"/>
    </source>
</evidence>
<evidence type="ECO:0000256" key="1">
    <source>
        <dbReference type="ARBA" id="ARBA00005054"/>
    </source>
</evidence>
<reference evidence="8 9" key="1">
    <citation type="submission" date="2016-11" db="EMBL/GenBank/DDBJ databases">
        <authorList>
            <person name="Jaros S."/>
            <person name="Januszkiewicz K."/>
            <person name="Wedrychowicz H."/>
        </authorList>
    </citation>
    <scope>NUCLEOTIDE SEQUENCE [LARGE SCALE GENOMIC DNA]</scope>
    <source>
        <strain evidence="8 9">DSM 2631</strain>
    </source>
</reference>
<dbReference type="GO" id="GO:0004644">
    <property type="term" value="F:phosphoribosylglycinamide formyltransferase activity"/>
    <property type="evidence" value="ECO:0007669"/>
    <property type="project" value="UniProtKB-UniRule"/>
</dbReference>
<feature type="binding site" evidence="6">
    <location>
        <position position="104"/>
    </location>
    <ligand>
        <name>(6R)-10-formyltetrahydrofolate</name>
        <dbReference type="ChEBI" id="CHEBI:195366"/>
    </ligand>
</feature>
<dbReference type="AlphaFoldDB" id="A0A1M4W9L8"/>
<dbReference type="Gene3D" id="3.40.50.170">
    <property type="entry name" value="Formyl transferase, N-terminal domain"/>
    <property type="match status" value="1"/>
</dbReference>
<dbReference type="CDD" id="cd08645">
    <property type="entry name" value="FMT_core_GART"/>
    <property type="match status" value="1"/>
</dbReference>
<accession>A0A1M4W9L8</accession>
<name>A0A1M4W9L8_9CLOT</name>
<keyword evidence="9" id="KW-1185">Reference proteome</keyword>
<dbReference type="EC" id="2.1.2.2" evidence="6"/>
<comment type="catalytic activity">
    <reaction evidence="5 6">
        <text>N(1)-(5-phospho-beta-D-ribosyl)glycinamide + (6R)-10-formyltetrahydrofolate = N(2)-formyl-N(1)-(5-phospho-beta-D-ribosyl)glycinamide + (6S)-5,6,7,8-tetrahydrofolate + H(+)</text>
        <dbReference type="Rhea" id="RHEA:15053"/>
        <dbReference type="ChEBI" id="CHEBI:15378"/>
        <dbReference type="ChEBI" id="CHEBI:57453"/>
        <dbReference type="ChEBI" id="CHEBI:143788"/>
        <dbReference type="ChEBI" id="CHEBI:147286"/>
        <dbReference type="ChEBI" id="CHEBI:195366"/>
        <dbReference type="EC" id="2.1.2.2"/>
    </reaction>
</comment>
<dbReference type="PANTHER" id="PTHR43369:SF2">
    <property type="entry name" value="PHOSPHORIBOSYLGLYCINAMIDE FORMYLTRANSFERASE"/>
    <property type="match status" value="1"/>
</dbReference>
<dbReference type="Pfam" id="PF00551">
    <property type="entry name" value="Formyl_trans_N"/>
    <property type="match status" value="1"/>
</dbReference>
<feature type="site" description="Raises pKa of active site His" evidence="6">
    <location>
        <position position="147"/>
    </location>
</feature>
<dbReference type="OrthoDB" id="9806170at2"/>
<proteinExistence type="inferred from homology"/>
<keyword evidence="3 6" id="KW-0658">Purine biosynthesis</keyword>
<gene>
    <name evidence="6" type="primary">purN</name>
    <name evidence="8" type="ORF">SAMN05443638_11128</name>
</gene>
<dbReference type="HAMAP" id="MF_01930">
    <property type="entry name" value="PurN"/>
    <property type="match status" value="1"/>
</dbReference>
<protein>
    <recommendedName>
        <fullName evidence="6">Phosphoribosylglycinamide formyltransferase</fullName>
        <ecNumber evidence="6">2.1.2.2</ecNumber>
    </recommendedName>
    <alternativeName>
        <fullName evidence="6">5'-phosphoribosylglycinamide transformylase</fullName>
    </alternativeName>
    <alternativeName>
        <fullName evidence="6">GAR transformylase</fullName>
        <shortName evidence="6">GART</shortName>
    </alternativeName>
</protein>
<dbReference type="GO" id="GO:0006189">
    <property type="term" value="P:'de novo' IMP biosynthetic process"/>
    <property type="evidence" value="ECO:0007669"/>
    <property type="project" value="UniProtKB-UniRule"/>
</dbReference>